<dbReference type="EMBL" id="LPJV01000015">
    <property type="protein sequence ID" value="KWF57230.1"/>
    <property type="molecule type" value="Genomic_DNA"/>
</dbReference>
<reference evidence="2 3" key="1">
    <citation type="submission" date="2015-11" db="EMBL/GenBank/DDBJ databases">
        <title>Expanding the genomic diversity of Burkholderia species for the development of highly accurate diagnostics.</title>
        <authorList>
            <person name="Sahl J."/>
            <person name="Keim P."/>
            <person name="Wagner D."/>
        </authorList>
    </citation>
    <scope>NUCLEOTIDE SEQUENCE [LARGE SCALE GENOMIC DNA]</scope>
    <source>
        <strain evidence="2 3">MSMB378WGS</strain>
    </source>
</reference>
<keyword evidence="1" id="KW-0812">Transmembrane</keyword>
<dbReference type="RefSeq" id="WP_060190112.1">
    <property type="nucleotide sequence ID" value="NZ_LPJS01000061.1"/>
</dbReference>
<organism evidence="2 3">
    <name type="scientific">Burkholderia diffusa</name>
    <dbReference type="NCBI Taxonomy" id="488732"/>
    <lineage>
        <taxon>Bacteria</taxon>
        <taxon>Pseudomonadati</taxon>
        <taxon>Pseudomonadota</taxon>
        <taxon>Betaproteobacteria</taxon>
        <taxon>Burkholderiales</taxon>
        <taxon>Burkholderiaceae</taxon>
        <taxon>Burkholderia</taxon>
        <taxon>Burkholderia cepacia complex</taxon>
    </lineage>
</organism>
<accession>A0AAW3PKM4</accession>
<evidence type="ECO:0000256" key="1">
    <source>
        <dbReference type="SAM" id="Phobius"/>
    </source>
</evidence>
<keyword evidence="1" id="KW-0472">Membrane</keyword>
<sequence>MDDDPRKPSNERDDGADVDASAQLLSALLDGELSGPERREMLERLESDPREADRFAHYGAQRAALQALFPLPAAAPALFVQRRAPRRRSVAYAFAGLAAGLVIGVALHAGWTTFGAEPAFAARADVAYAVYAADREHPVEVDARDPARLAAWLSARLGRPVRAPSLDEYGYALLGGRLLPGDAGPAAQLMYQRADGERVTLYMTAYDARRFAPRAMSAPGRDTYFWSDRGMGFALSGRADERRLRELAIEACGALGGPTDAWKG</sequence>
<dbReference type="Proteomes" id="UP000063236">
    <property type="component" value="Unassembled WGS sequence"/>
</dbReference>
<name>A0AAW3PKM4_9BURK</name>
<gene>
    <name evidence="2" type="ORF">WL88_10250</name>
</gene>
<evidence type="ECO:0000313" key="2">
    <source>
        <dbReference type="EMBL" id="KWF57230.1"/>
    </source>
</evidence>
<keyword evidence="1" id="KW-1133">Transmembrane helix</keyword>
<feature type="transmembrane region" description="Helical" evidence="1">
    <location>
        <begin position="90"/>
        <end position="111"/>
    </location>
</feature>
<comment type="caution">
    <text evidence="2">The sequence shown here is derived from an EMBL/GenBank/DDBJ whole genome shotgun (WGS) entry which is preliminary data.</text>
</comment>
<protein>
    <submittedName>
        <fullName evidence="2">Anti-sigma factor</fullName>
    </submittedName>
</protein>
<evidence type="ECO:0000313" key="3">
    <source>
        <dbReference type="Proteomes" id="UP000063236"/>
    </source>
</evidence>
<proteinExistence type="predicted"/>
<dbReference type="AlphaFoldDB" id="A0AAW3PKM4"/>